<accession>A0AA39T5Z1</accession>
<keyword evidence="3" id="KW-1185">Reference proteome</keyword>
<dbReference type="EMBL" id="JAUEPS010000003">
    <property type="protein sequence ID" value="KAK0466751.1"/>
    <property type="molecule type" value="Genomic_DNA"/>
</dbReference>
<dbReference type="Proteomes" id="UP001175211">
    <property type="component" value="Unassembled WGS sequence"/>
</dbReference>
<feature type="compositionally biased region" description="Polar residues" evidence="1">
    <location>
        <begin position="20"/>
        <end position="36"/>
    </location>
</feature>
<reference evidence="2" key="1">
    <citation type="submission" date="2023-06" db="EMBL/GenBank/DDBJ databases">
        <authorList>
            <consortium name="Lawrence Berkeley National Laboratory"/>
            <person name="Ahrendt S."/>
            <person name="Sahu N."/>
            <person name="Indic B."/>
            <person name="Wong-Bajracharya J."/>
            <person name="Merenyi Z."/>
            <person name="Ke H.-M."/>
            <person name="Monk M."/>
            <person name="Kocsube S."/>
            <person name="Drula E."/>
            <person name="Lipzen A."/>
            <person name="Balint B."/>
            <person name="Henrissat B."/>
            <person name="Andreopoulos B."/>
            <person name="Martin F.M."/>
            <person name="Harder C.B."/>
            <person name="Rigling D."/>
            <person name="Ford K.L."/>
            <person name="Foster G.D."/>
            <person name="Pangilinan J."/>
            <person name="Papanicolaou A."/>
            <person name="Barry K."/>
            <person name="LaButti K."/>
            <person name="Viragh M."/>
            <person name="Koriabine M."/>
            <person name="Yan M."/>
            <person name="Riley R."/>
            <person name="Champramary S."/>
            <person name="Plett K.L."/>
            <person name="Tsai I.J."/>
            <person name="Slot J."/>
            <person name="Sipos G."/>
            <person name="Plett J."/>
            <person name="Nagy L.G."/>
            <person name="Grigoriev I.V."/>
        </authorList>
    </citation>
    <scope>NUCLEOTIDE SEQUENCE</scope>
    <source>
        <strain evidence="2">CCBAS 213</strain>
    </source>
</reference>
<sequence length="215" mass="23882">MSMPPYQSVHEKEGEKNDDATQAATNSAQSRFSSRSYPVPPAMPRQPLGPGTDLRHAQEQSFLSEIVRIPPNLVYQLKQELGLDGKEPNAMTFDEKRRLVEAHRQRSVARGSPSSSNDGASASSSASTDMSAAPFTFDFIRSVANSLDKFDPSFSPPDMSAPLFTHDFIQRAVDLDEFDPSFLRPDGDIDFERDFAQWFKTFNTPDDVGGTLESR</sequence>
<proteinExistence type="predicted"/>
<evidence type="ECO:0000313" key="2">
    <source>
        <dbReference type="EMBL" id="KAK0466751.1"/>
    </source>
</evidence>
<feature type="compositionally biased region" description="Low complexity" evidence="1">
    <location>
        <begin position="112"/>
        <end position="128"/>
    </location>
</feature>
<dbReference type="AlphaFoldDB" id="A0AA39T5Z1"/>
<evidence type="ECO:0000256" key="1">
    <source>
        <dbReference type="SAM" id="MobiDB-lite"/>
    </source>
</evidence>
<dbReference type="GeneID" id="85366455"/>
<dbReference type="RefSeq" id="XP_060337343.1">
    <property type="nucleotide sequence ID" value="XM_060482907.1"/>
</dbReference>
<comment type="caution">
    <text evidence="2">The sequence shown here is derived from an EMBL/GenBank/DDBJ whole genome shotgun (WGS) entry which is preliminary data.</text>
</comment>
<protein>
    <submittedName>
        <fullName evidence="2">Uncharacterized protein</fullName>
    </submittedName>
</protein>
<feature type="compositionally biased region" description="Basic and acidic residues" evidence="1">
    <location>
        <begin position="9"/>
        <end position="19"/>
    </location>
</feature>
<organism evidence="2 3">
    <name type="scientific">Armillaria tabescens</name>
    <name type="common">Ringless honey mushroom</name>
    <name type="synonym">Agaricus tabescens</name>
    <dbReference type="NCBI Taxonomy" id="1929756"/>
    <lineage>
        <taxon>Eukaryota</taxon>
        <taxon>Fungi</taxon>
        <taxon>Dikarya</taxon>
        <taxon>Basidiomycota</taxon>
        <taxon>Agaricomycotina</taxon>
        <taxon>Agaricomycetes</taxon>
        <taxon>Agaricomycetidae</taxon>
        <taxon>Agaricales</taxon>
        <taxon>Marasmiineae</taxon>
        <taxon>Physalacriaceae</taxon>
        <taxon>Desarmillaria</taxon>
    </lineage>
</organism>
<feature type="region of interest" description="Disordered" evidence="1">
    <location>
        <begin position="102"/>
        <end position="128"/>
    </location>
</feature>
<feature type="region of interest" description="Disordered" evidence="1">
    <location>
        <begin position="1"/>
        <end position="59"/>
    </location>
</feature>
<name>A0AA39T5Z1_ARMTA</name>
<evidence type="ECO:0000313" key="3">
    <source>
        <dbReference type="Proteomes" id="UP001175211"/>
    </source>
</evidence>
<gene>
    <name evidence="2" type="ORF">EV420DRAFT_646675</name>
</gene>